<gene>
    <name evidence="1" type="ORF">NCTC10801_02446</name>
</gene>
<dbReference type="Proteomes" id="UP000254649">
    <property type="component" value="Unassembled WGS sequence"/>
</dbReference>
<evidence type="ECO:0000313" key="2">
    <source>
        <dbReference type="Proteomes" id="UP000254649"/>
    </source>
</evidence>
<dbReference type="EMBL" id="UFRQ01000003">
    <property type="protein sequence ID" value="SUT95345.1"/>
    <property type="molecule type" value="Genomic_DNA"/>
</dbReference>
<evidence type="ECO:0000313" key="1">
    <source>
        <dbReference type="EMBL" id="SUT95345.1"/>
    </source>
</evidence>
<dbReference type="AlphaFoldDB" id="A0A380U4C1"/>
<sequence>MTTTLQPVYLFEASPRKDTLSVTSPDILAMLQAFCRSVAEKIGQGKSIMLYPHRVVRHYWGLELEGDKDKLPILLNITGRFLLPQLNMEQWPARLIIDVADHIDAYWFAMFLAEALYLKISSPLLLSTSDGDNVVRNPEGNTDELS</sequence>
<proteinExistence type="predicted"/>
<protein>
    <submittedName>
        <fullName evidence="1">Uncharacterized protein</fullName>
    </submittedName>
</protein>
<reference evidence="1 2" key="1">
    <citation type="submission" date="2018-06" db="EMBL/GenBank/DDBJ databases">
        <authorList>
            <consortium name="Pathogen Informatics"/>
            <person name="Doyle S."/>
        </authorList>
    </citation>
    <scope>NUCLEOTIDE SEQUENCE [LARGE SCALE GENOMIC DNA]</scope>
    <source>
        <strain evidence="1 2">NCTC10801</strain>
    </source>
</reference>
<dbReference type="OrthoDB" id="5678308at2"/>
<accession>A0A380U4C1</accession>
<name>A0A380U4C1_9PAST</name>
<keyword evidence="2" id="KW-1185">Reference proteome</keyword>
<organism evidence="1 2">
    <name type="scientific">[Actinobacillus] rossii</name>
    <dbReference type="NCBI Taxonomy" id="123820"/>
    <lineage>
        <taxon>Bacteria</taxon>
        <taxon>Pseudomonadati</taxon>
        <taxon>Pseudomonadota</taxon>
        <taxon>Gammaproteobacteria</taxon>
        <taxon>Pasteurellales</taxon>
        <taxon>Pasteurellaceae</taxon>
    </lineage>
</organism>